<accession>A0A8X8H0E6</accession>
<dbReference type="EMBL" id="WHUT02000005">
    <property type="protein sequence ID" value="NUB44665.1"/>
    <property type="molecule type" value="Genomic_DNA"/>
</dbReference>
<evidence type="ECO:0000313" key="2">
    <source>
        <dbReference type="Proteomes" id="UP000484076"/>
    </source>
</evidence>
<sequence length="640" mass="71087">MAHKPHIVQSVGAAIRTVLPKGANPEVVIRSSLPHADKYDPSYRWLLVPEIATDLFAVCGHLCRIGGVVGFFEPSPYARHGDDCLFVFDRAFRDRIDDIVWHWRGGQRGGRPDHPYHNSTREPSLTPPPAVQELWQELLGAWDAPVNCGHYVHQEEGNPPGWWKAALALVTISDLVSVRLFRDPLKRFDGQAMGELLKSLYQFEDRALPDAGAEPVAVADLAAIQGIDGATANTPTATRAAPRGPASLTFLADSSVVCVMPKIRVAAVGATIRNVTRNLALLPGRGELRCFWDMTDAEPDSEDRETLDILLIPAPFVLNATDFQPHTVPNGATTPNDLRWDKPNWESFHLAQNWIGGHDKQEGFIRGCVDLLTAARAETRAVNAVILPEYALTYALFDRLCSRMKDAAPDLEFVVAGASDNCEGQAANTLLTRVWQKRNPLMHITNSRRKHHRWRLDRRQVESYGLGTVLNPMVSHWWETTPIGQRELYFHRFRKDSAFAALICEELARSDVCHDVLRAVGPNLVFALLMDSAQIPGRWSAQYAASLADDPGCAVLSFTSYGLVERANRLRKDGSHSVALWKDDTGNLVQIAMASGEGPRGVLLSLWSQHVVDQTITGKRSNVRAWRYSSHFPVILSRKA</sequence>
<evidence type="ECO:0000313" key="1">
    <source>
        <dbReference type="EMBL" id="NUB44665.1"/>
    </source>
</evidence>
<gene>
    <name evidence="1" type="ORF">GEU84_009745</name>
</gene>
<comment type="caution">
    <text evidence="1">The sequence shown here is derived from an EMBL/GenBank/DDBJ whole genome shotgun (WGS) entry which is preliminary data.</text>
</comment>
<organism evidence="1 2">
    <name type="scientific">Fertoeibacter niger</name>
    <dbReference type="NCBI Taxonomy" id="2656921"/>
    <lineage>
        <taxon>Bacteria</taxon>
        <taxon>Pseudomonadati</taxon>
        <taxon>Pseudomonadota</taxon>
        <taxon>Alphaproteobacteria</taxon>
        <taxon>Rhodobacterales</taxon>
        <taxon>Paracoccaceae</taxon>
        <taxon>Fertoeibacter</taxon>
    </lineage>
</organism>
<protein>
    <submittedName>
        <fullName evidence="1">Uncharacterized protein</fullName>
    </submittedName>
</protein>
<proteinExistence type="predicted"/>
<dbReference type="AlphaFoldDB" id="A0A8X8H0E6"/>
<reference evidence="1" key="1">
    <citation type="submission" date="2020-05" db="EMBL/GenBank/DDBJ databases">
        <title>Fertoebacter nigrum gen. nov., sp. nov., a new member of the family Rhodobacteraceae.</title>
        <authorList>
            <person name="Szuroczki S."/>
            <person name="Abbaszade G."/>
            <person name="Buni D."/>
            <person name="Schumann P."/>
            <person name="Toth E."/>
        </authorList>
    </citation>
    <scope>NUCLEOTIDE SEQUENCE</scope>
    <source>
        <strain evidence="1">RG-N-1a</strain>
    </source>
</reference>
<dbReference type="RefSeq" id="WP_152825932.1">
    <property type="nucleotide sequence ID" value="NZ_WHUT02000005.1"/>
</dbReference>
<dbReference type="Proteomes" id="UP000484076">
    <property type="component" value="Unassembled WGS sequence"/>
</dbReference>
<keyword evidence="2" id="KW-1185">Reference proteome</keyword>
<name>A0A8X8H0E6_9RHOB</name>